<evidence type="ECO:0000256" key="1">
    <source>
        <dbReference type="ARBA" id="ARBA00004141"/>
    </source>
</evidence>
<evidence type="ECO:0000256" key="5">
    <source>
        <dbReference type="SAM" id="Phobius"/>
    </source>
</evidence>
<evidence type="ECO:0000256" key="3">
    <source>
        <dbReference type="ARBA" id="ARBA00022989"/>
    </source>
</evidence>
<dbReference type="EMBL" id="CP147920">
    <property type="protein sequence ID" value="XAU15902.1"/>
    <property type="molecule type" value="Genomic_DNA"/>
</dbReference>
<reference evidence="6 7" key="1">
    <citation type="submission" date="2024-03" db="EMBL/GenBank/DDBJ databases">
        <title>Sulfurimonas sp. HSL3-1.</title>
        <authorList>
            <person name="Wang S."/>
        </authorList>
    </citation>
    <scope>NUCLEOTIDE SEQUENCE [LARGE SCALE GENOMIC DNA]</scope>
    <source>
        <strain evidence="6 7">HSL3-1</strain>
    </source>
</reference>
<dbReference type="Proteomes" id="UP001447842">
    <property type="component" value="Chromosome"/>
</dbReference>
<feature type="transmembrane region" description="Helical" evidence="5">
    <location>
        <begin position="149"/>
        <end position="173"/>
    </location>
</feature>
<dbReference type="RefSeq" id="WP_345971008.1">
    <property type="nucleotide sequence ID" value="NZ_CP147920.1"/>
</dbReference>
<sequence>MNETLWSVSIRDFFTKRMLQFALIPFIGTVLVMYVLFFGAASAGLDALEQSTLQVEQHQQTQQNGVVETQSETTTVEGGSAILRFLMEHTVTSWLVSFIVFTVGGIATFILAMFVALAIIGFLTPYIVREIHARHYSHLPLEHHGSIAGILLASLKHVVIMLLLFLVLTPFYFVPMLNLVAFNLPFYYLFHKLYLLDVASETTTKERFKLIMAFHGGKVRMTTLGLYLLSLVPFAAYITPVFNVIVLTHSMFRKSVEVEAHHESATAAKSAADKVSNGSQDVLPS</sequence>
<evidence type="ECO:0000256" key="4">
    <source>
        <dbReference type="ARBA" id="ARBA00023136"/>
    </source>
</evidence>
<feature type="transmembrane region" description="Helical" evidence="5">
    <location>
        <begin position="95"/>
        <end position="128"/>
    </location>
</feature>
<keyword evidence="3 5" id="KW-1133">Transmembrane helix</keyword>
<proteinExistence type="predicted"/>
<evidence type="ECO:0000313" key="7">
    <source>
        <dbReference type="Proteomes" id="UP001447842"/>
    </source>
</evidence>
<dbReference type="InterPro" id="IPR059112">
    <property type="entry name" value="CysZ/EI24"/>
</dbReference>
<comment type="subcellular location">
    <subcellularLocation>
        <location evidence="1">Membrane</location>
        <topology evidence="1">Multi-pass membrane protein</topology>
    </subcellularLocation>
</comment>
<keyword evidence="7" id="KW-1185">Reference proteome</keyword>
<accession>A0ABZ3HBJ7</accession>
<organism evidence="6 7">
    <name type="scientific">Sulfurimonas diazotrophicus</name>
    <dbReference type="NCBI Taxonomy" id="3131939"/>
    <lineage>
        <taxon>Bacteria</taxon>
        <taxon>Pseudomonadati</taxon>
        <taxon>Campylobacterota</taxon>
        <taxon>Epsilonproteobacteria</taxon>
        <taxon>Campylobacterales</taxon>
        <taxon>Sulfurimonadaceae</taxon>
        <taxon>Sulfurimonas</taxon>
    </lineage>
</organism>
<keyword evidence="2 5" id="KW-0812">Transmembrane</keyword>
<evidence type="ECO:0000256" key="2">
    <source>
        <dbReference type="ARBA" id="ARBA00022692"/>
    </source>
</evidence>
<keyword evidence="4 5" id="KW-0472">Membrane</keyword>
<name>A0ABZ3HBJ7_9BACT</name>
<evidence type="ECO:0000313" key="6">
    <source>
        <dbReference type="EMBL" id="XAU15902.1"/>
    </source>
</evidence>
<gene>
    <name evidence="6" type="ORF">WCY31_04160</name>
</gene>
<protein>
    <submittedName>
        <fullName evidence="6">EI24 domain-containing protein</fullName>
    </submittedName>
</protein>
<feature type="transmembrane region" description="Helical" evidence="5">
    <location>
        <begin position="21"/>
        <end position="45"/>
    </location>
</feature>
<feature type="transmembrane region" description="Helical" evidence="5">
    <location>
        <begin position="224"/>
        <end position="247"/>
    </location>
</feature>
<dbReference type="Pfam" id="PF07264">
    <property type="entry name" value="EI24"/>
    <property type="match status" value="1"/>
</dbReference>